<organism evidence="1 2">
    <name type="scientific">Nitzschia inconspicua</name>
    <dbReference type="NCBI Taxonomy" id="303405"/>
    <lineage>
        <taxon>Eukaryota</taxon>
        <taxon>Sar</taxon>
        <taxon>Stramenopiles</taxon>
        <taxon>Ochrophyta</taxon>
        <taxon>Bacillariophyta</taxon>
        <taxon>Bacillariophyceae</taxon>
        <taxon>Bacillariophycidae</taxon>
        <taxon>Bacillariales</taxon>
        <taxon>Bacillariaceae</taxon>
        <taxon>Nitzschia</taxon>
    </lineage>
</organism>
<evidence type="ECO:0000313" key="1">
    <source>
        <dbReference type="EMBL" id="KAG7371390.1"/>
    </source>
</evidence>
<dbReference type="AlphaFoldDB" id="A0A9K3LZP7"/>
<proteinExistence type="predicted"/>
<comment type="caution">
    <text evidence="1">The sequence shown here is derived from an EMBL/GenBank/DDBJ whole genome shotgun (WGS) entry which is preliminary data.</text>
</comment>
<reference evidence="1" key="1">
    <citation type="journal article" date="2021" name="Sci. Rep.">
        <title>Diploid genomic architecture of Nitzschia inconspicua, an elite biomass production diatom.</title>
        <authorList>
            <person name="Oliver A."/>
            <person name="Podell S."/>
            <person name="Pinowska A."/>
            <person name="Traller J.C."/>
            <person name="Smith S.R."/>
            <person name="McClure R."/>
            <person name="Beliaev A."/>
            <person name="Bohutskyi P."/>
            <person name="Hill E.A."/>
            <person name="Rabines A."/>
            <person name="Zheng H."/>
            <person name="Allen L.Z."/>
            <person name="Kuo A."/>
            <person name="Grigoriev I.V."/>
            <person name="Allen A.E."/>
            <person name="Hazlebeck D."/>
            <person name="Allen E.E."/>
        </authorList>
    </citation>
    <scope>NUCLEOTIDE SEQUENCE</scope>
    <source>
        <strain evidence="1">Hildebrandi</strain>
    </source>
</reference>
<protein>
    <submittedName>
        <fullName evidence="1">Uncharacterized protein</fullName>
    </submittedName>
</protein>
<reference evidence="1" key="2">
    <citation type="submission" date="2021-04" db="EMBL/GenBank/DDBJ databases">
        <authorList>
            <person name="Podell S."/>
        </authorList>
    </citation>
    <scope>NUCLEOTIDE SEQUENCE</scope>
    <source>
        <strain evidence="1">Hildebrandi</strain>
    </source>
</reference>
<accession>A0A9K3LZP7</accession>
<dbReference type="Proteomes" id="UP000693970">
    <property type="component" value="Unassembled WGS sequence"/>
</dbReference>
<name>A0A9K3LZP7_9STRA</name>
<evidence type="ECO:0000313" key="2">
    <source>
        <dbReference type="Proteomes" id="UP000693970"/>
    </source>
</evidence>
<sequence>MGRVLVSIELSDPRIQSSRKNFFFHQTTNQLQICSINAGHWIYNQPLWILCGEDDVSNSHVFAVTFNLALAYHLLATEFENYGVEKDVKQYYFTARNLYQLPLKMIQEDYKNGNSMMDGDLFLLAAILNNASHVHTFLEEDECALVYRHQLVKVLFYFVDAGINFSFDCFFENVKDLICRIDTAPAA</sequence>
<dbReference type="EMBL" id="JAGRRH010000004">
    <property type="protein sequence ID" value="KAG7371390.1"/>
    <property type="molecule type" value="Genomic_DNA"/>
</dbReference>
<keyword evidence="2" id="KW-1185">Reference proteome</keyword>
<gene>
    <name evidence="1" type="ORF">IV203_019960</name>
</gene>